<organism evidence="2 3">
    <name type="scientific">Streptomyces mashuensis</name>
    <dbReference type="NCBI Taxonomy" id="33904"/>
    <lineage>
        <taxon>Bacteria</taxon>
        <taxon>Bacillati</taxon>
        <taxon>Actinomycetota</taxon>
        <taxon>Actinomycetes</taxon>
        <taxon>Kitasatosporales</taxon>
        <taxon>Streptomycetaceae</taxon>
        <taxon>Streptomyces</taxon>
    </lineage>
</organism>
<name>A0A919EG07_9ACTN</name>
<evidence type="ECO:0000313" key="2">
    <source>
        <dbReference type="EMBL" id="GHF70967.1"/>
    </source>
</evidence>
<proteinExistence type="predicted"/>
<comment type="caution">
    <text evidence="2">The sequence shown here is derived from an EMBL/GenBank/DDBJ whole genome shotgun (WGS) entry which is preliminary data.</text>
</comment>
<evidence type="ECO:0000256" key="1">
    <source>
        <dbReference type="SAM" id="Phobius"/>
    </source>
</evidence>
<dbReference type="AlphaFoldDB" id="A0A919EG07"/>
<gene>
    <name evidence="2" type="ORF">GCM10010218_60380</name>
</gene>
<keyword evidence="3" id="KW-1185">Reference proteome</keyword>
<keyword evidence="1" id="KW-0472">Membrane</keyword>
<feature type="transmembrane region" description="Helical" evidence="1">
    <location>
        <begin position="112"/>
        <end position="129"/>
    </location>
</feature>
<reference evidence="2" key="1">
    <citation type="journal article" date="2014" name="Int. J. Syst. Evol. Microbiol.">
        <title>Complete genome sequence of Corynebacterium casei LMG S-19264T (=DSM 44701T), isolated from a smear-ripened cheese.</title>
        <authorList>
            <consortium name="US DOE Joint Genome Institute (JGI-PGF)"/>
            <person name="Walter F."/>
            <person name="Albersmeier A."/>
            <person name="Kalinowski J."/>
            <person name="Ruckert C."/>
        </authorList>
    </citation>
    <scope>NUCLEOTIDE SEQUENCE</scope>
    <source>
        <strain evidence="2">JCM 4059</strain>
    </source>
</reference>
<keyword evidence="1" id="KW-1133">Transmembrane helix</keyword>
<protein>
    <recommendedName>
        <fullName evidence="4">DUF3592 domain-containing protein</fullName>
    </recommendedName>
</protein>
<keyword evidence="1" id="KW-0812">Transmembrane</keyword>
<accession>A0A919EG07</accession>
<sequence length="130" mass="14770">MQMADMDRSAFPLFLFGAVWLVWAAALAASNVRSYRRRVTVLARCQHVSREKGGYRHMLRRRPVGQERDLVLVRSKEKMVSPGEETLITYDPKSAHLVYIGERYPRFTHGKAVAFFGGLALLLMAGGVFR</sequence>
<evidence type="ECO:0000313" key="3">
    <source>
        <dbReference type="Proteomes" id="UP000638313"/>
    </source>
</evidence>
<dbReference type="EMBL" id="BNBD01000020">
    <property type="protein sequence ID" value="GHF70967.1"/>
    <property type="molecule type" value="Genomic_DNA"/>
</dbReference>
<dbReference type="Proteomes" id="UP000638313">
    <property type="component" value="Unassembled WGS sequence"/>
</dbReference>
<reference evidence="2" key="2">
    <citation type="submission" date="2020-09" db="EMBL/GenBank/DDBJ databases">
        <authorList>
            <person name="Sun Q."/>
            <person name="Ohkuma M."/>
        </authorList>
    </citation>
    <scope>NUCLEOTIDE SEQUENCE</scope>
    <source>
        <strain evidence="2">JCM 4059</strain>
    </source>
</reference>
<evidence type="ECO:0008006" key="4">
    <source>
        <dbReference type="Google" id="ProtNLM"/>
    </source>
</evidence>